<dbReference type="PANTHER" id="PTHR13285:SF22">
    <property type="entry name" value="PROTEIN-CYSTEINE N-PALMITOYLTRANSFERASE HHAT"/>
    <property type="match status" value="1"/>
</dbReference>
<feature type="transmembrane region" description="Helical" evidence="6">
    <location>
        <begin position="199"/>
        <end position="220"/>
    </location>
</feature>
<keyword evidence="4 6" id="KW-0472">Membrane</keyword>
<dbReference type="PANTHER" id="PTHR13285">
    <property type="entry name" value="ACYLTRANSFERASE"/>
    <property type="match status" value="1"/>
</dbReference>
<evidence type="ECO:0000256" key="1">
    <source>
        <dbReference type="ARBA" id="ARBA00004141"/>
    </source>
</evidence>
<evidence type="ECO:0000256" key="3">
    <source>
        <dbReference type="ARBA" id="ARBA00022989"/>
    </source>
</evidence>
<accession>A0A8R1I5U7</accession>
<evidence type="ECO:0000256" key="7">
    <source>
        <dbReference type="SAM" id="SignalP"/>
    </source>
</evidence>
<comment type="subcellular location">
    <subcellularLocation>
        <location evidence="1">Membrane</location>
        <topology evidence="1">Multi-pass membrane protein</topology>
    </subcellularLocation>
</comment>
<dbReference type="GO" id="GO:0016020">
    <property type="term" value="C:membrane"/>
    <property type="evidence" value="ECO:0007669"/>
    <property type="project" value="UniProtKB-SubCell"/>
</dbReference>
<keyword evidence="9" id="KW-1185">Reference proteome</keyword>
<feature type="chain" id="PRO_5035808055" evidence="7">
    <location>
        <begin position="17"/>
        <end position="629"/>
    </location>
</feature>
<evidence type="ECO:0000256" key="4">
    <source>
        <dbReference type="ARBA" id="ARBA00023136"/>
    </source>
</evidence>
<feature type="transmembrane region" description="Helical" evidence="6">
    <location>
        <begin position="596"/>
        <end position="615"/>
    </location>
</feature>
<dbReference type="GO" id="GO:0005783">
    <property type="term" value="C:endoplasmic reticulum"/>
    <property type="evidence" value="ECO:0007669"/>
    <property type="project" value="TreeGrafter"/>
</dbReference>
<evidence type="ECO:0000313" key="9">
    <source>
        <dbReference type="Proteomes" id="UP000005237"/>
    </source>
</evidence>
<dbReference type="InterPro" id="IPR051085">
    <property type="entry name" value="MB_O-acyltransferase"/>
</dbReference>
<reference evidence="8" key="2">
    <citation type="submission" date="2022-06" db="UniProtKB">
        <authorList>
            <consortium name="EnsemblMetazoa"/>
        </authorList>
    </citation>
    <scope>IDENTIFICATION</scope>
    <source>
        <strain evidence="8">DF5081</strain>
    </source>
</reference>
<feature type="transmembrane region" description="Helical" evidence="6">
    <location>
        <begin position="332"/>
        <end position="352"/>
    </location>
</feature>
<dbReference type="AlphaFoldDB" id="A0A8R1I5U7"/>
<feature type="transmembrane region" description="Helical" evidence="6">
    <location>
        <begin position="515"/>
        <end position="534"/>
    </location>
</feature>
<keyword evidence="2 6" id="KW-0812">Transmembrane</keyword>
<keyword evidence="7" id="KW-0732">Signal</keyword>
<feature type="transmembrane region" description="Helical" evidence="6">
    <location>
        <begin position="555"/>
        <end position="576"/>
    </location>
</feature>
<comment type="similarity">
    <text evidence="5">Belongs to the membrane-bound acyltransferase family. HHAT subfamily.</text>
</comment>
<organism evidence="8 9">
    <name type="scientific">Caenorhabditis japonica</name>
    <dbReference type="NCBI Taxonomy" id="281687"/>
    <lineage>
        <taxon>Eukaryota</taxon>
        <taxon>Metazoa</taxon>
        <taxon>Ecdysozoa</taxon>
        <taxon>Nematoda</taxon>
        <taxon>Chromadorea</taxon>
        <taxon>Rhabditida</taxon>
        <taxon>Rhabditina</taxon>
        <taxon>Rhabditomorpha</taxon>
        <taxon>Rhabditoidea</taxon>
        <taxon>Rhabditidae</taxon>
        <taxon>Peloderinae</taxon>
        <taxon>Caenorhabditis</taxon>
    </lineage>
</organism>
<name>A0A8R1I5U7_CAEJA</name>
<feature type="transmembrane region" description="Helical" evidence="6">
    <location>
        <begin position="266"/>
        <end position="284"/>
    </location>
</feature>
<evidence type="ECO:0000256" key="5">
    <source>
        <dbReference type="ARBA" id="ARBA00038268"/>
    </source>
</evidence>
<evidence type="ECO:0000256" key="2">
    <source>
        <dbReference type="ARBA" id="ARBA00022692"/>
    </source>
</evidence>
<evidence type="ECO:0000256" key="6">
    <source>
        <dbReference type="SAM" id="Phobius"/>
    </source>
</evidence>
<dbReference type="InterPro" id="IPR004299">
    <property type="entry name" value="MBOAT_fam"/>
</dbReference>
<dbReference type="Pfam" id="PF03062">
    <property type="entry name" value="MBOAT"/>
    <property type="match status" value="1"/>
</dbReference>
<keyword evidence="3 6" id="KW-1133">Transmembrane helix</keyword>
<dbReference type="Proteomes" id="UP000005237">
    <property type="component" value="Unassembled WGS sequence"/>
</dbReference>
<evidence type="ECO:0000313" key="8">
    <source>
        <dbReference type="EnsemblMetazoa" id="CJA19093b.1"/>
    </source>
</evidence>
<feature type="transmembrane region" description="Helical" evidence="6">
    <location>
        <begin position="135"/>
        <end position="155"/>
    </location>
</feature>
<feature type="transmembrane region" description="Helical" evidence="6">
    <location>
        <begin position="413"/>
        <end position="434"/>
    </location>
</feature>
<reference evidence="9" key="1">
    <citation type="submission" date="2010-08" db="EMBL/GenBank/DDBJ databases">
        <authorList>
            <consortium name="Caenorhabditis japonica Sequencing Consortium"/>
            <person name="Wilson R.K."/>
        </authorList>
    </citation>
    <scope>NUCLEOTIDE SEQUENCE [LARGE SCALE GENOMIC DNA]</scope>
    <source>
        <strain evidence="9">DF5081</strain>
    </source>
</reference>
<feature type="signal peptide" evidence="7">
    <location>
        <begin position="1"/>
        <end position="16"/>
    </location>
</feature>
<proteinExistence type="inferred from homology"/>
<feature type="transmembrane region" description="Helical" evidence="6">
    <location>
        <begin position="296"/>
        <end position="312"/>
    </location>
</feature>
<protein>
    <submittedName>
        <fullName evidence="8">Uncharacterized protein</fullName>
    </submittedName>
</protein>
<dbReference type="GO" id="GO:0016409">
    <property type="term" value="F:palmitoyltransferase activity"/>
    <property type="evidence" value="ECO:0007669"/>
    <property type="project" value="TreeGrafter"/>
</dbReference>
<dbReference type="EnsemblMetazoa" id="CJA19093b.1">
    <property type="protein sequence ID" value="CJA19093b.1"/>
    <property type="gene ID" value="WBGene00138298"/>
</dbReference>
<feature type="transmembrane region" description="Helical" evidence="6">
    <location>
        <begin position="227"/>
        <end position="246"/>
    </location>
</feature>
<sequence>MAFSLFSVVSLTVIYRLTINFPELPYTAELKNVESDEYVTVSRDIAHAVQSLVVSDLDGKFTAKVTEFKLLHPLALTTSNLIGSIRTIVFPVALLTLLNALTSSTLELPVQTLALTLSGMTPSARQKRTLFEYPPLKEIPVCFAVTVVTMAYAWWGVYRASQQFEWSIGDYGVWSTPPIIGDLTGPRMKDVTNWEWSRWSPFAISYLPVFISHFLLFNIGSATLPEIAFIPLYTLASIAAVCYYYTPFLVAVSIAQGTVVLLAATYARKTWAVWLSALPVLYVSMHETNSLSDDPFMIFTFLSYSMIHYISYSLEHLQGESRKKDDTVLKRWVRMMFYTFYQPYLFSLIMLYPDFERQIRERGTKKRDWTDCVWSGLRIAFWWWIMETSLHFLYQEAILKNAPYLYSLPKDQFVALGMAIGIFFHLKYAVIFGLPTLFAKLDNMDPLPGPICLIRVTLYSKVWREFDRGLYTFFKKYIFIPICAPTFSLPRKIFGVFVSYGFVLLWHGFYHHNIVWIGLNILALFIEMGSKSVYTIDAVRKWREKHLSDVAFRRILAWCHILPFAIGLYSNFYFLGGSDVGAAFVQRFLIEETITVRWPFLLIISLGWFHANTCMEVDRLKSLAKSKKD</sequence>
<feature type="transmembrane region" description="Helical" evidence="6">
    <location>
        <begin position="493"/>
        <end position="509"/>
    </location>
</feature>